<dbReference type="InterPro" id="IPR025207">
    <property type="entry name" value="Sim4_Fta4"/>
</dbReference>
<gene>
    <name evidence="2" type="ORF">BON22_3044</name>
</gene>
<feature type="coiled-coil region" evidence="1">
    <location>
        <begin position="111"/>
        <end position="138"/>
    </location>
</feature>
<accession>A0A1V2L7L0</accession>
<comment type="caution">
    <text evidence="2">The sequence shown here is derived from an EMBL/GenBank/DDBJ whole genome shotgun (WGS) entry which is preliminary data.</text>
</comment>
<dbReference type="OMA" id="HSINHQL"/>
<keyword evidence="1" id="KW-0175">Coiled coil</keyword>
<evidence type="ECO:0000313" key="3">
    <source>
        <dbReference type="Proteomes" id="UP000189513"/>
    </source>
</evidence>
<name>A0A1V2L7L0_CYBFA</name>
<protein>
    <submittedName>
        <fullName evidence="2">Uncharacterized protein</fullName>
    </submittedName>
</protein>
<dbReference type="Pfam" id="PF13093">
    <property type="entry name" value="FTA4"/>
    <property type="match status" value="1"/>
</dbReference>
<organism evidence="2 3">
    <name type="scientific">Cyberlindnera fabianii</name>
    <name type="common">Yeast</name>
    <name type="synonym">Hansenula fabianii</name>
    <dbReference type="NCBI Taxonomy" id="36022"/>
    <lineage>
        <taxon>Eukaryota</taxon>
        <taxon>Fungi</taxon>
        <taxon>Dikarya</taxon>
        <taxon>Ascomycota</taxon>
        <taxon>Saccharomycotina</taxon>
        <taxon>Saccharomycetes</taxon>
        <taxon>Phaffomycetales</taxon>
        <taxon>Phaffomycetaceae</taxon>
        <taxon>Cyberlindnera</taxon>
    </lineage>
</organism>
<keyword evidence="3" id="KW-1185">Reference proteome</keyword>
<evidence type="ECO:0000256" key="1">
    <source>
        <dbReference type="SAM" id="Coils"/>
    </source>
</evidence>
<sequence length="210" mass="24519">MSTRNRKSTTRSVSSFIESQIEVLKAPITIDETLNQLVTEGHLTRKELASALQKDQIHQLWEDRAEEQRQAFSNITDFNVPIKIVPELKTYVLEDIIKQVKQLPVVEDENYDEYSNMRKEVLDKVNELEQLRRKTELVKKYKHLLQTKIGERQSIQRNLPVAGRDELHEEMTKLRIILEKLVNLPESKKVKLKALLIRGGDAHDVEDLEQ</sequence>
<dbReference type="GO" id="GO:0031511">
    <property type="term" value="C:Mis6-Sim4 complex"/>
    <property type="evidence" value="ECO:0007669"/>
    <property type="project" value="InterPro"/>
</dbReference>
<reference evidence="3" key="1">
    <citation type="journal article" date="2017" name="Genome Announc.">
        <title>Genome sequences of Cyberlindnera fabianii 65, Pichia kudriavzevii 129, and Saccharomyces cerevisiae 131 isolated from fermented masau fruits in Zimbabwe.</title>
        <authorList>
            <person name="van Rijswijck I.M.H."/>
            <person name="Derks M.F.L."/>
            <person name="Abee T."/>
            <person name="de Ridder D."/>
            <person name="Smid E.J."/>
        </authorList>
    </citation>
    <scope>NUCLEOTIDE SEQUENCE [LARGE SCALE GENOMIC DNA]</scope>
    <source>
        <strain evidence="3">65</strain>
    </source>
</reference>
<dbReference type="VEuPathDB" id="FungiDB:BON22_3044"/>
<evidence type="ECO:0000313" key="2">
    <source>
        <dbReference type="EMBL" id="ONH67276.1"/>
    </source>
</evidence>
<proteinExistence type="predicted"/>
<dbReference type="EMBL" id="MPUK01000005">
    <property type="protein sequence ID" value="ONH67276.1"/>
    <property type="molecule type" value="Genomic_DNA"/>
</dbReference>
<dbReference type="Proteomes" id="UP000189513">
    <property type="component" value="Unassembled WGS sequence"/>
</dbReference>
<dbReference type="AlphaFoldDB" id="A0A1V2L7L0"/>